<dbReference type="HOGENOM" id="CLU_1441354_0_0_1"/>
<keyword evidence="6" id="KW-1185">Reference proteome</keyword>
<evidence type="ECO:0000256" key="3">
    <source>
        <dbReference type="ARBA" id="ARBA00023026"/>
    </source>
</evidence>
<evidence type="ECO:0000313" key="6">
    <source>
        <dbReference type="Proteomes" id="UP000030816"/>
    </source>
</evidence>
<evidence type="ECO:0000256" key="1">
    <source>
        <dbReference type="ARBA" id="ARBA00022656"/>
    </source>
</evidence>
<comment type="caution">
    <text evidence="5">The sequence shown here is derived from an EMBL/GenBank/DDBJ whole genome shotgun (WGS) entry which is preliminary data.</text>
</comment>
<accession>A0A0B2X6S2</accession>
<evidence type="ECO:0000256" key="4">
    <source>
        <dbReference type="ARBA" id="ARBA00023157"/>
    </source>
</evidence>
<dbReference type="OrthoDB" id="4934609at2759"/>
<dbReference type="Gene3D" id="3.90.210.10">
    <property type="entry name" value="Heat-Labile Enterotoxin, subunit A"/>
    <property type="match status" value="1"/>
</dbReference>
<dbReference type="InterPro" id="IPR001144">
    <property type="entry name" value="Enterotoxin_A"/>
</dbReference>
<dbReference type="STRING" id="1081103.A0A0B2X6S2"/>
<sequence>MSYATIMLNLLGPTQPGWIYEIQPTPNMIDMDSSDLNLPHPGENEGEFSAMGGIRWDQVRAYMYCPLNLTFGPDMVGNWRVFHDAAPFLEKYPDQSFTPNPQYNAAYDAFKPSPGQPQLAGSDMTYWGVGSDSYQGKSLEQWAILFMNDYGEPVGWTGSFPLKLTAPVSLPSKKPVCSPSRGVRPNLA</sequence>
<keyword evidence="3" id="KW-0843">Virulence</keyword>
<dbReference type="RefSeq" id="XP_040682056.1">
    <property type="nucleotide sequence ID" value="XM_040820568.1"/>
</dbReference>
<dbReference type="SUPFAM" id="SSF56399">
    <property type="entry name" value="ADP-ribosylation"/>
    <property type="match status" value="1"/>
</dbReference>
<dbReference type="EMBL" id="AZHE01000002">
    <property type="protein sequence ID" value="KHO00991.1"/>
    <property type="molecule type" value="Genomic_DNA"/>
</dbReference>
<gene>
    <name evidence="5" type="ORF">MAM_01769</name>
</gene>
<organism evidence="5 6">
    <name type="scientific">Metarhizium album (strain ARSEF 1941)</name>
    <dbReference type="NCBI Taxonomy" id="1081103"/>
    <lineage>
        <taxon>Eukaryota</taxon>
        <taxon>Fungi</taxon>
        <taxon>Dikarya</taxon>
        <taxon>Ascomycota</taxon>
        <taxon>Pezizomycotina</taxon>
        <taxon>Sordariomycetes</taxon>
        <taxon>Hypocreomycetidae</taxon>
        <taxon>Hypocreales</taxon>
        <taxon>Clavicipitaceae</taxon>
        <taxon>Metarhizium</taxon>
    </lineage>
</organism>
<reference evidence="5 6" key="1">
    <citation type="journal article" date="2014" name="Proc. Natl. Acad. Sci. U.S.A.">
        <title>Trajectory and genomic determinants of fungal-pathogen speciation and host adaptation.</title>
        <authorList>
            <person name="Hu X."/>
            <person name="Xiao G."/>
            <person name="Zheng P."/>
            <person name="Shang Y."/>
            <person name="Su Y."/>
            <person name="Zhang X."/>
            <person name="Liu X."/>
            <person name="Zhan S."/>
            <person name="St Leger R.J."/>
            <person name="Wang C."/>
        </authorList>
    </citation>
    <scope>NUCLEOTIDE SEQUENCE [LARGE SCALE GENOMIC DNA]</scope>
    <source>
        <strain evidence="5 6">ARSEF 1941</strain>
    </source>
</reference>
<evidence type="ECO:0000313" key="5">
    <source>
        <dbReference type="EMBL" id="KHO00991.1"/>
    </source>
</evidence>
<keyword evidence="1" id="KW-0800">Toxin</keyword>
<protein>
    <submittedName>
        <fullName evidence="5">Heat-labile enterotoxin, A chain</fullName>
    </submittedName>
</protein>
<dbReference type="Pfam" id="PF01375">
    <property type="entry name" value="Enterotoxin_a"/>
    <property type="match status" value="1"/>
</dbReference>
<dbReference type="AlphaFoldDB" id="A0A0B2X6S2"/>
<dbReference type="GeneID" id="63736224"/>
<evidence type="ECO:0000256" key="2">
    <source>
        <dbReference type="ARBA" id="ARBA00022729"/>
    </source>
</evidence>
<dbReference type="GO" id="GO:0090729">
    <property type="term" value="F:toxin activity"/>
    <property type="evidence" value="ECO:0007669"/>
    <property type="project" value="UniProtKB-KW"/>
</dbReference>
<keyword evidence="4" id="KW-1015">Disulfide bond</keyword>
<name>A0A0B2X6S2_METAS</name>
<proteinExistence type="predicted"/>
<keyword evidence="2" id="KW-0732">Signal</keyword>
<dbReference type="Proteomes" id="UP000030816">
    <property type="component" value="Unassembled WGS sequence"/>
</dbReference>